<reference evidence="4" key="1">
    <citation type="journal article" date="2019" name="Int. J. Syst. Evol. Microbiol.">
        <title>The Global Catalogue of Microorganisms (GCM) 10K type strain sequencing project: providing services to taxonomists for standard genome sequencing and annotation.</title>
        <authorList>
            <consortium name="The Broad Institute Genomics Platform"/>
            <consortium name="The Broad Institute Genome Sequencing Center for Infectious Disease"/>
            <person name="Wu L."/>
            <person name="Ma J."/>
        </authorList>
    </citation>
    <scope>NUCLEOTIDE SEQUENCE [LARGE SCALE GENOMIC DNA]</scope>
    <source>
        <strain evidence="4">CCUG 57942</strain>
    </source>
</reference>
<evidence type="ECO:0000256" key="1">
    <source>
        <dbReference type="SAM" id="Phobius"/>
    </source>
</evidence>
<keyword evidence="4" id="KW-1185">Reference proteome</keyword>
<dbReference type="RefSeq" id="WP_377086878.1">
    <property type="nucleotide sequence ID" value="NZ_JBHSJL010000014.1"/>
</dbReference>
<feature type="domain" description="EamA" evidence="2">
    <location>
        <begin position="16"/>
        <end position="147"/>
    </location>
</feature>
<feature type="transmembrane region" description="Helical" evidence="1">
    <location>
        <begin position="130"/>
        <end position="147"/>
    </location>
</feature>
<dbReference type="PANTHER" id="PTHR22911:SF137">
    <property type="entry name" value="SOLUTE CARRIER FAMILY 35 MEMBER G2-RELATED"/>
    <property type="match status" value="1"/>
</dbReference>
<dbReference type="PANTHER" id="PTHR22911">
    <property type="entry name" value="ACYL-MALONYL CONDENSING ENZYME-RELATED"/>
    <property type="match status" value="1"/>
</dbReference>
<feature type="transmembrane region" description="Helical" evidence="1">
    <location>
        <begin position="255"/>
        <end position="274"/>
    </location>
</feature>
<feature type="transmembrane region" description="Helical" evidence="1">
    <location>
        <begin position="12"/>
        <end position="31"/>
    </location>
</feature>
<feature type="transmembrane region" description="Helical" evidence="1">
    <location>
        <begin position="43"/>
        <end position="64"/>
    </location>
</feature>
<name>A0ABW4ZEB9_9BACT</name>
<feature type="transmembrane region" description="Helical" evidence="1">
    <location>
        <begin position="192"/>
        <end position="213"/>
    </location>
</feature>
<dbReference type="Pfam" id="PF00892">
    <property type="entry name" value="EamA"/>
    <property type="match status" value="2"/>
</dbReference>
<dbReference type="Proteomes" id="UP001597389">
    <property type="component" value="Unassembled WGS sequence"/>
</dbReference>
<keyword evidence="1" id="KW-1133">Transmembrane helix</keyword>
<feature type="transmembrane region" description="Helical" evidence="1">
    <location>
        <begin position="106"/>
        <end position="123"/>
    </location>
</feature>
<feature type="transmembrane region" description="Helical" evidence="1">
    <location>
        <begin position="225"/>
        <end position="248"/>
    </location>
</feature>
<sequence length="315" mass="33822">MNRPPIINESITTPSLVITGSFLFCAKGIIVKALFEEGLSPNAVMALRMLSALPFFLIMVALRWHQLSQITRRDWAQMGVLAFVGFFLCSLINFTGLQYVSVGLERIILFSYPSIVLAGSFLFQGKRPTLPMLSACFLSWIGLTIMVRDEIHLTGNSTWILYGTLLILLSAGIYAGYILLAKPIIQRVGTQLYTGISMSLSACFVLLYFSLTGGEYNQLVKSQQVLSYGLVIGILGTVAPTFLLSYGLSKISADAYAVISSIGPVATIALATGLAGQMPTLAQCLGIGLSIVGAILAAKPKSPIALSPLKRPTTT</sequence>
<accession>A0ABW4ZEB9</accession>
<evidence type="ECO:0000313" key="3">
    <source>
        <dbReference type="EMBL" id="MFD2160235.1"/>
    </source>
</evidence>
<dbReference type="InterPro" id="IPR037185">
    <property type="entry name" value="EmrE-like"/>
</dbReference>
<feature type="domain" description="EamA" evidence="2">
    <location>
        <begin position="162"/>
        <end position="297"/>
    </location>
</feature>
<organism evidence="3 4">
    <name type="scientific">Rubritalea tangerina</name>
    <dbReference type="NCBI Taxonomy" id="430798"/>
    <lineage>
        <taxon>Bacteria</taxon>
        <taxon>Pseudomonadati</taxon>
        <taxon>Verrucomicrobiota</taxon>
        <taxon>Verrucomicrobiia</taxon>
        <taxon>Verrucomicrobiales</taxon>
        <taxon>Rubritaleaceae</taxon>
        <taxon>Rubritalea</taxon>
    </lineage>
</organism>
<feature type="transmembrane region" description="Helical" evidence="1">
    <location>
        <begin position="159"/>
        <end position="180"/>
    </location>
</feature>
<feature type="transmembrane region" description="Helical" evidence="1">
    <location>
        <begin position="76"/>
        <end position="100"/>
    </location>
</feature>
<gene>
    <name evidence="3" type="ORF">ACFSW8_15135</name>
</gene>
<proteinExistence type="predicted"/>
<keyword evidence="1" id="KW-0812">Transmembrane</keyword>
<keyword evidence="1" id="KW-0472">Membrane</keyword>
<evidence type="ECO:0000259" key="2">
    <source>
        <dbReference type="Pfam" id="PF00892"/>
    </source>
</evidence>
<comment type="caution">
    <text evidence="3">The sequence shown here is derived from an EMBL/GenBank/DDBJ whole genome shotgun (WGS) entry which is preliminary data.</text>
</comment>
<dbReference type="InterPro" id="IPR000620">
    <property type="entry name" value="EamA_dom"/>
</dbReference>
<dbReference type="SUPFAM" id="SSF103481">
    <property type="entry name" value="Multidrug resistance efflux transporter EmrE"/>
    <property type="match status" value="2"/>
</dbReference>
<dbReference type="EMBL" id="JBHUJB010000073">
    <property type="protein sequence ID" value="MFD2160235.1"/>
    <property type="molecule type" value="Genomic_DNA"/>
</dbReference>
<evidence type="ECO:0000313" key="4">
    <source>
        <dbReference type="Proteomes" id="UP001597389"/>
    </source>
</evidence>
<protein>
    <submittedName>
        <fullName evidence="3">DMT family transporter</fullName>
    </submittedName>
</protein>
<feature type="transmembrane region" description="Helical" evidence="1">
    <location>
        <begin position="280"/>
        <end position="298"/>
    </location>
</feature>